<dbReference type="Gene3D" id="3.40.30.10">
    <property type="entry name" value="Glutaredoxin"/>
    <property type="match status" value="1"/>
</dbReference>
<reference evidence="3 4" key="1">
    <citation type="submission" date="2019-02" db="EMBL/GenBank/DDBJ databases">
        <title>Deep-cultivation of Planctomycetes and their phenomic and genomic characterization uncovers novel biology.</title>
        <authorList>
            <person name="Wiegand S."/>
            <person name="Jogler M."/>
            <person name="Boedeker C."/>
            <person name="Pinto D."/>
            <person name="Vollmers J."/>
            <person name="Rivas-Marin E."/>
            <person name="Kohn T."/>
            <person name="Peeters S.H."/>
            <person name="Heuer A."/>
            <person name="Rast P."/>
            <person name="Oberbeckmann S."/>
            <person name="Bunk B."/>
            <person name="Jeske O."/>
            <person name="Meyerdierks A."/>
            <person name="Storesund J.E."/>
            <person name="Kallscheuer N."/>
            <person name="Luecker S."/>
            <person name="Lage O.M."/>
            <person name="Pohl T."/>
            <person name="Merkel B.J."/>
            <person name="Hornburger P."/>
            <person name="Mueller R.-W."/>
            <person name="Bruemmer F."/>
            <person name="Labrenz M."/>
            <person name="Spormann A.M."/>
            <person name="Op den Camp H."/>
            <person name="Overmann J."/>
            <person name="Amann R."/>
            <person name="Jetten M.S.M."/>
            <person name="Mascher T."/>
            <person name="Medema M.H."/>
            <person name="Devos D.P."/>
            <person name="Kaster A.-K."/>
            <person name="Ovreas L."/>
            <person name="Rohde M."/>
            <person name="Galperin M.Y."/>
            <person name="Jogler C."/>
        </authorList>
    </citation>
    <scope>NUCLEOTIDE SEQUENCE [LARGE SCALE GENOMIC DNA]</scope>
    <source>
        <strain evidence="3 4">V22</strain>
    </source>
</reference>
<feature type="transmembrane region" description="Helical" evidence="1">
    <location>
        <begin position="38"/>
        <end position="58"/>
    </location>
</feature>
<dbReference type="GO" id="GO:0016209">
    <property type="term" value="F:antioxidant activity"/>
    <property type="evidence" value="ECO:0007669"/>
    <property type="project" value="InterPro"/>
</dbReference>
<keyword evidence="1" id="KW-0472">Membrane</keyword>
<name>A0A517T6K0_9PLAN</name>
<feature type="transmembrane region" description="Helical" evidence="1">
    <location>
        <begin position="100"/>
        <end position="118"/>
    </location>
</feature>
<protein>
    <recommendedName>
        <fullName evidence="2">Alkyl hydroperoxide reductase subunit C/ Thiol specific antioxidant domain-containing protein</fullName>
    </recommendedName>
</protein>
<dbReference type="EMBL" id="CP036316">
    <property type="protein sequence ID" value="QDT63990.1"/>
    <property type="molecule type" value="Genomic_DNA"/>
</dbReference>
<organism evidence="3 4">
    <name type="scientific">Calycomorphotria hydatis</name>
    <dbReference type="NCBI Taxonomy" id="2528027"/>
    <lineage>
        <taxon>Bacteria</taxon>
        <taxon>Pseudomonadati</taxon>
        <taxon>Planctomycetota</taxon>
        <taxon>Planctomycetia</taxon>
        <taxon>Planctomycetales</taxon>
        <taxon>Planctomycetaceae</taxon>
        <taxon>Calycomorphotria</taxon>
    </lineage>
</organism>
<dbReference type="InterPro" id="IPR000866">
    <property type="entry name" value="AhpC/TSA"/>
</dbReference>
<sequence>MLTLKVAGVYNLLWGAWVILFPGSLFAMLGMEQPLYPGIWQCVGMIVGVYGVGYWIAASNPARHWPIVLVGFLGKLFGPIGLIYAVAVGELPLKFGIVNIPNDLIWWFPFVAILWYAFRENSASVDSGRGPAEPLTFEQAIDTFQDQHGKSLRELSNEKPVLLTFLRHSGCTFCREALDDLAKFEQENAAVTSQPVIVHMSDDKKMPSLLKTYGLEGVSQISDPNRVLYRAFELERGGWPQLFGRSVWWRGFSAAILHRHGLGPLDGDGFQMPGVFLLKDGEVMKSFRHATAADRVDYANFSEVCPVENEEAPAPVTTGESR</sequence>
<dbReference type="AlphaFoldDB" id="A0A517T6K0"/>
<dbReference type="Pfam" id="PF00578">
    <property type="entry name" value="AhpC-TSA"/>
    <property type="match status" value="1"/>
</dbReference>
<gene>
    <name evidence="3" type="ORF">V22_12200</name>
</gene>
<feature type="transmembrane region" description="Helical" evidence="1">
    <location>
        <begin position="64"/>
        <end position="88"/>
    </location>
</feature>
<proteinExistence type="predicted"/>
<feature type="domain" description="Alkyl hydroperoxide reductase subunit C/ Thiol specific antioxidant" evidence="2">
    <location>
        <begin position="148"/>
        <end position="238"/>
    </location>
</feature>
<dbReference type="SUPFAM" id="SSF52833">
    <property type="entry name" value="Thioredoxin-like"/>
    <property type="match status" value="1"/>
</dbReference>
<evidence type="ECO:0000259" key="2">
    <source>
        <dbReference type="Pfam" id="PF00578"/>
    </source>
</evidence>
<feature type="transmembrane region" description="Helical" evidence="1">
    <location>
        <begin position="12"/>
        <end position="31"/>
    </location>
</feature>
<accession>A0A517T6K0</accession>
<dbReference type="NCBIfam" id="NF040769">
    <property type="entry name" value="SelL_rel_redox"/>
    <property type="match status" value="1"/>
</dbReference>
<dbReference type="InterPro" id="IPR036249">
    <property type="entry name" value="Thioredoxin-like_sf"/>
</dbReference>
<dbReference type="KEGG" id="chya:V22_12200"/>
<evidence type="ECO:0000313" key="4">
    <source>
        <dbReference type="Proteomes" id="UP000319976"/>
    </source>
</evidence>
<keyword evidence="4" id="KW-1185">Reference proteome</keyword>
<keyword evidence="1" id="KW-0812">Transmembrane</keyword>
<keyword evidence="1" id="KW-1133">Transmembrane helix</keyword>
<dbReference type="Proteomes" id="UP000319976">
    <property type="component" value="Chromosome"/>
</dbReference>
<dbReference type="GO" id="GO:0016491">
    <property type="term" value="F:oxidoreductase activity"/>
    <property type="evidence" value="ECO:0007669"/>
    <property type="project" value="InterPro"/>
</dbReference>
<evidence type="ECO:0000256" key="1">
    <source>
        <dbReference type="SAM" id="Phobius"/>
    </source>
</evidence>
<evidence type="ECO:0000313" key="3">
    <source>
        <dbReference type="EMBL" id="QDT63990.1"/>
    </source>
</evidence>